<evidence type="ECO:0000256" key="10">
    <source>
        <dbReference type="PROSITE-ProRule" id="PRU01213"/>
    </source>
</evidence>
<dbReference type="InterPro" id="IPR027417">
    <property type="entry name" value="P-loop_NTPase"/>
</dbReference>
<accession>A0A0K2GAG6</accession>
<keyword evidence="6 13" id="KW-0067">ATP-binding</keyword>
<evidence type="ECO:0000256" key="6">
    <source>
        <dbReference type="ARBA" id="ARBA00022840"/>
    </source>
</evidence>
<dbReference type="PROSITE" id="PS50893">
    <property type="entry name" value="ABC_TRANSPORTER_2"/>
    <property type="match status" value="1"/>
</dbReference>
<dbReference type="InterPro" id="IPR050093">
    <property type="entry name" value="ABC_SmlMolc_Importer"/>
</dbReference>
<gene>
    <name evidence="13" type="primary">modC</name>
    <name evidence="13" type="ORF">NITMOv2_1531</name>
</gene>
<dbReference type="Proteomes" id="UP000069205">
    <property type="component" value="Chromosome"/>
</dbReference>
<dbReference type="Pfam" id="PF03459">
    <property type="entry name" value="TOBE"/>
    <property type="match status" value="1"/>
</dbReference>
<keyword evidence="13" id="KW-0378">Hydrolase</keyword>
<evidence type="ECO:0000259" key="12">
    <source>
        <dbReference type="PROSITE" id="PS51866"/>
    </source>
</evidence>
<dbReference type="PATRIC" id="fig|42253.5.peg.1506"/>
<dbReference type="PROSITE" id="PS51866">
    <property type="entry name" value="MOP"/>
    <property type="match status" value="1"/>
</dbReference>
<evidence type="ECO:0000256" key="9">
    <source>
        <dbReference type="ARBA" id="ARBA00023136"/>
    </source>
</evidence>
<dbReference type="KEGG" id="nmv:NITMOv2_1531"/>
<proteinExistence type="predicted"/>
<keyword evidence="9" id="KW-0472">Membrane</keyword>
<feature type="domain" description="ABC transporter" evidence="11">
    <location>
        <begin position="4"/>
        <end position="239"/>
    </location>
</feature>
<protein>
    <submittedName>
        <fullName evidence="13">Molybdate ABC transporter, ATP-binding protein</fullName>
        <ecNumber evidence="13">3.6.3.29</ecNumber>
    </submittedName>
</protein>
<evidence type="ECO:0000256" key="3">
    <source>
        <dbReference type="ARBA" id="ARBA00022496"/>
    </source>
</evidence>
<dbReference type="Pfam" id="PF00005">
    <property type="entry name" value="ABC_tran"/>
    <property type="match status" value="1"/>
</dbReference>
<dbReference type="SUPFAM" id="SSF52540">
    <property type="entry name" value="P-loop containing nucleoside triphosphate hydrolases"/>
    <property type="match status" value="1"/>
</dbReference>
<reference evidence="13 14" key="1">
    <citation type="journal article" date="2015" name="Proc. Natl. Acad. Sci. U.S.A.">
        <title>Expanded metabolic versatility of ubiquitous nitrite-oxidizing bacteria from the genus Nitrospira.</title>
        <authorList>
            <person name="Koch H."/>
            <person name="Lucker S."/>
            <person name="Albertsen M."/>
            <person name="Kitzinger K."/>
            <person name="Herbold C."/>
            <person name="Spieck E."/>
            <person name="Nielsen P.H."/>
            <person name="Wagner M."/>
            <person name="Daims H."/>
        </authorList>
    </citation>
    <scope>NUCLEOTIDE SEQUENCE [LARGE SCALE GENOMIC DNA]</scope>
    <source>
        <strain evidence="13 14">NSP M-1</strain>
    </source>
</reference>
<dbReference type="GO" id="GO:0016020">
    <property type="term" value="C:membrane"/>
    <property type="evidence" value="ECO:0007669"/>
    <property type="project" value="InterPro"/>
</dbReference>
<name>A0A0K2GAG6_NITMO</name>
<dbReference type="InterPro" id="IPR017871">
    <property type="entry name" value="ABC_transporter-like_CS"/>
</dbReference>
<dbReference type="Gene3D" id="2.40.50.100">
    <property type="match status" value="1"/>
</dbReference>
<feature type="domain" description="Mop" evidence="12">
    <location>
        <begin position="296"/>
        <end position="360"/>
    </location>
</feature>
<dbReference type="InterPro" id="IPR003439">
    <property type="entry name" value="ABC_transporter-like_ATP-bd"/>
</dbReference>
<keyword evidence="1" id="KW-0813">Transport</keyword>
<dbReference type="InterPro" id="IPR004606">
    <property type="entry name" value="Mop_domain"/>
</dbReference>
<sequence length="362" mass="38891">MAAEITIDITKTYPGRAPIRTRIAYALDASTVLILFGPSGSGKTTILRSVAGLEWPEQGRIQFISRTWLDVAAGIRVPPQERQIGYMAQDYALFPHYTVAGNIAYGLHELSPAERAKRVDDMIELFQLRGCEQAKPRELSGGQQQRVALARAVAPRPQLLLLDEPLSALDAPTRLRLRNELRGLLKQLALPSLIVTHDWEEALTLGDRIAVIVDGNVLQTGLPQEVFSRPMNADVARVVGVETVVQGRIIKAVEGLATVEVGPIALTAVGTAEDGPDVFVCIRAEDVTVERVGSGETSARNHLAGTVSAIHSLGAMAKVSIDCGFELTAVITRSALADLRLAVGAPVKAAFKAGSVHLIPRR</sequence>
<keyword evidence="3" id="KW-0410">Iron transport</keyword>
<dbReference type="STRING" id="42253.NITMOv2_1531"/>
<keyword evidence="14" id="KW-1185">Reference proteome</keyword>
<dbReference type="InterPro" id="IPR015853">
    <property type="entry name" value="ABC_transpr_FbpC"/>
</dbReference>
<dbReference type="AlphaFoldDB" id="A0A0K2GAG6"/>
<dbReference type="EMBL" id="CP011801">
    <property type="protein sequence ID" value="ALA57956.1"/>
    <property type="molecule type" value="Genomic_DNA"/>
</dbReference>
<dbReference type="OrthoDB" id="9790614at2"/>
<dbReference type="GO" id="GO:0015408">
    <property type="term" value="F:ABC-type ferric iron transporter activity"/>
    <property type="evidence" value="ECO:0007669"/>
    <property type="project" value="InterPro"/>
</dbReference>
<dbReference type="SUPFAM" id="SSF50331">
    <property type="entry name" value="MOP-like"/>
    <property type="match status" value="1"/>
</dbReference>
<dbReference type="CDD" id="cd03259">
    <property type="entry name" value="ABC_Carb_Solutes_like"/>
    <property type="match status" value="1"/>
</dbReference>
<keyword evidence="8" id="KW-0406">Ion transport</keyword>
<evidence type="ECO:0000256" key="8">
    <source>
        <dbReference type="ARBA" id="ARBA00023065"/>
    </source>
</evidence>
<dbReference type="PANTHER" id="PTHR42781">
    <property type="entry name" value="SPERMIDINE/PUTRESCINE IMPORT ATP-BINDING PROTEIN POTA"/>
    <property type="match status" value="1"/>
</dbReference>
<dbReference type="GO" id="GO:0005524">
    <property type="term" value="F:ATP binding"/>
    <property type="evidence" value="ECO:0007669"/>
    <property type="project" value="UniProtKB-KW"/>
</dbReference>
<dbReference type="RefSeq" id="WP_053379187.1">
    <property type="nucleotide sequence ID" value="NZ_CP011801.1"/>
</dbReference>
<dbReference type="GO" id="GO:0015689">
    <property type="term" value="P:molybdate ion transport"/>
    <property type="evidence" value="ECO:0007669"/>
    <property type="project" value="InterPro"/>
</dbReference>
<dbReference type="EC" id="3.6.3.29" evidence="13"/>
<evidence type="ECO:0000256" key="7">
    <source>
        <dbReference type="ARBA" id="ARBA00023004"/>
    </source>
</evidence>
<evidence type="ECO:0000313" key="14">
    <source>
        <dbReference type="Proteomes" id="UP000069205"/>
    </source>
</evidence>
<dbReference type="Gene3D" id="3.40.50.300">
    <property type="entry name" value="P-loop containing nucleotide triphosphate hydrolases"/>
    <property type="match status" value="1"/>
</dbReference>
<dbReference type="InterPro" id="IPR005116">
    <property type="entry name" value="Transp-assoc_OB_typ1"/>
</dbReference>
<evidence type="ECO:0000313" key="13">
    <source>
        <dbReference type="EMBL" id="ALA57956.1"/>
    </source>
</evidence>
<evidence type="ECO:0000256" key="1">
    <source>
        <dbReference type="ARBA" id="ARBA00022448"/>
    </source>
</evidence>
<keyword evidence="2" id="KW-1003">Cell membrane</keyword>
<keyword evidence="5" id="KW-0547">Nucleotide-binding</keyword>
<evidence type="ECO:0000256" key="2">
    <source>
        <dbReference type="ARBA" id="ARBA00022475"/>
    </source>
</evidence>
<evidence type="ECO:0000256" key="4">
    <source>
        <dbReference type="ARBA" id="ARBA00022505"/>
    </source>
</evidence>
<keyword evidence="4 10" id="KW-0500">Molybdenum</keyword>
<evidence type="ECO:0000259" key="11">
    <source>
        <dbReference type="PROSITE" id="PS50893"/>
    </source>
</evidence>
<dbReference type="PROSITE" id="PS00211">
    <property type="entry name" value="ABC_TRANSPORTER_1"/>
    <property type="match status" value="1"/>
</dbReference>
<organism evidence="13 14">
    <name type="scientific">Nitrospira moscoviensis</name>
    <dbReference type="NCBI Taxonomy" id="42253"/>
    <lineage>
        <taxon>Bacteria</taxon>
        <taxon>Pseudomonadati</taxon>
        <taxon>Nitrospirota</taxon>
        <taxon>Nitrospiria</taxon>
        <taxon>Nitrospirales</taxon>
        <taxon>Nitrospiraceae</taxon>
        <taxon>Nitrospira</taxon>
    </lineage>
</organism>
<dbReference type="InterPro" id="IPR008995">
    <property type="entry name" value="Mo/tungstate-bd_C_term_dom"/>
</dbReference>
<dbReference type="GO" id="GO:0016887">
    <property type="term" value="F:ATP hydrolysis activity"/>
    <property type="evidence" value="ECO:0007669"/>
    <property type="project" value="InterPro"/>
</dbReference>
<dbReference type="SMART" id="SM00382">
    <property type="entry name" value="AAA"/>
    <property type="match status" value="1"/>
</dbReference>
<dbReference type="InterPro" id="IPR003593">
    <property type="entry name" value="AAA+_ATPase"/>
</dbReference>
<keyword evidence="7" id="KW-0408">Iron</keyword>
<dbReference type="PANTHER" id="PTHR42781:SF4">
    <property type="entry name" value="SPERMIDINE_PUTRESCINE IMPORT ATP-BINDING PROTEIN POTA"/>
    <property type="match status" value="1"/>
</dbReference>
<evidence type="ECO:0000256" key="5">
    <source>
        <dbReference type="ARBA" id="ARBA00022741"/>
    </source>
</evidence>